<dbReference type="InterPro" id="IPR002942">
    <property type="entry name" value="S4_RNA-bd"/>
</dbReference>
<dbReference type="AlphaFoldDB" id="A0A850EQ41"/>
<dbReference type="InterPro" id="IPR047048">
    <property type="entry name" value="TlyA"/>
</dbReference>
<dbReference type="Gene3D" id="3.40.50.150">
    <property type="entry name" value="Vaccinia Virus protein VP39"/>
    <property type="match status" value="1"/>
</dbReference>
<dbReference type="NCBIfam" id="TIGR00478">
    <property type="entry name" value="tly"/>
    <property type="match status" value="1"/>
</dbReference>
<keyword evidence="5" id="KW-0808">Transferase</keyword>
<dbReference type="EMBL" id="JABWCS010000215">
    <property type="protein sequence ID" value="NUU62606.1"/>
    <property type="molecule type" value="Genomic_DNA"/>
</dbReference>
<dbReference type="Pfam" id="PF01479">
    <property type="entry name" value="S4"/>
    <property type="match status" value="1"/>
</dbReference>
<dbReference type="GO" id="GO:0032259">
    <property type="term" value="P:methylation"/>
    <property type="evidence" value="ECO:0007669"/>
    <property type="project" value="UniProtKB-KW"/>
</dbReference>
<keyword evidence="1 3" id="KW-0694">RNA-binding</keyword>
<feature type="domain" description="RNA-binding S4" evidence="4">
    <location>
        <begin position="6"/>
        <end position="71"/>
    </location>
</feature>
<evidence type="ECO:0000256" key="2">
    <source>
        <dbReference type="ARBA" id="ARBA00029460"/>
    </source>
</evidence>
<evidence type="ECO:0000313" key="6">
    <source>
        <dbReference type="Proteomes" id="UP000564806"/>
    </source>
</evidence>
<dbReference type="InterPro" id="IPR036986">
    <property type="entry name" value="S4_RNA-bd_sf"/>
</dbReference>
<dbReference type="SMART" id="SM00363">
    <property type="entry name" value="S4"/>
    <property type="match status" value="1"/>
</dbReference>
<name>A0A850EQ41_9BACL</name>
<reference evidence="5" key="1">
    <citation type="submission" date="2020-06" db="EMBL/GenBank/DDBJ databases">
        <title>Paenibacillus sp. nov., isolated from soil.</title>
        <authorList>
            <person name="Seo Y.L."/>
        </authorList>
    </citation>
    <scope>NUCLEOTIDE SEQUENCE [LARGE SCALE GENOMIC DNA]</scope>
    <source>
        <strain evidence="5">JW14</strain>
    </source>
</reference>
<dbReference type="Pfam" id="PF01728">
    <property type="entry name" value="FtsJ"/>
    <property type="match status" value="1"/>
</dbReference>
<sequence length="299" mass="32528">MEHRKERIDVLLVEQGYFESREKAKAAIMAGLILADEERIEKPGMKVPRESVLKVKGAVHPYVSRGGLKLEKALRTFGIDLTGRNMLDIGSSTGGFTDCALQNGASHVYAIDVGYNQLDWSLRNDERVSVMERTNFRYMTPPDLKGPVPDFASIDVSFISLKIILPPLMALLNRPADIAALIKPQFEAGREKVGKSGVVREPAVHKEVLVNVLSMAAGLGYSLQNLTFSPITGGEGNVEFLAHWRLEPVSESAAVEAGEPSAIVEALSADVSFAVLADKVIKEANATFSVNTTHGNSRR</sequence>
<comment type="similarity">
    <text evidence="2">Belongs to the TlyA family.</text>
</comment>
<dbReference type="SUPFAM" id="SSF55174">
    <property type="entry name" value="Alpha-L RNA-binding motif"/>
    <property type="match status" value="1"/>
</dbReference>
<evidence type="ECO:0000313" key="5">
    <source>
        <dbReference type="EMBL" id="NUU62606.1"/>
    </source>
</evidence>
<dbReference type="PANTHER" id="PTHR32319">
    <property type="entry name" value="BACTERIAL HEMOLYSIN-LIKE PROTEIN"/>
    <property type="match status" value="1"/>
</dbReference>
<dbReference type="PROSITE" id="PS50889">
    <property type="entry name" value="S4"/>
    <property type="match status" value="1"/>
</dbReference>
<gene>
    <name evidence="5" type="ORF">HPT30_19865</name>
</gene>
<dbReference type="InterPro" id="IPR029063">
    <property type="entry name" value="SAM-dependent_MTases_sf"/>
</dbReference>
<dbReference type="InterPro" id="IPR004538">
    <property type="entry name" value="Hemolysin_A/TlyA"/>
</dbReference>
<accession>A0A850EQ41</accession>
<dbReference type="Gene3D" id="3.10.290.10">
    <property type="entry name" value="RNA-binding S4 domain"/>
    <property type="match status" value="1"/>
</dbReference>
<protein>
    <submittedName>
        <fullName evidence="5">TlyA family RNA methyltransferase</fullName>
    </submittedName>
</protein>
<dbReference type="InterPro" id="IPR002877">
    <property type="entry name" value="RNA_MeTrfase_FtsJ_dom"/>
</dbReference>
<evidence type="ECO:0000256" key="3">
    <source>
        <dbReference type="PROSITE-ProRule" id="PRU00182"/>
    </source>
</evidence>
<dbReference type="PIRSF" id="PIRSF005578">
    <property type="entry name" value="TlyA"/>
    <property type="match status" value="1"/>
</dbReference>
<dbReference type="GO" id="GO:0008168">
    <property type="term" value="F:methyltransferase activity"/>
    <property type="evidence" value="ECO:0007669"/>
    <property type="project" value="UniProtKB-KW"/>
</dbReference>
<keyword evidence="5" id="KW-0489">Methyltransferase</keyword>
<dbReference type="CDD" id="cd00165">
    <property type="entry name" value="S4"/>
    <property type="match status" value="1"/>
</dbReference>
<evidence type="ECO:0000259" key="4">
    <source>
        <dbReference type="SMART" id="SM00363"/>
    </source>
</evidence>
<keyword evidence="6" id="KW-1185">Reference proteome</keyword>
<comment type="caution">
    <text evidence="5">The sequence shown here is derived from an EMBL/GenBank/DDBJ whole genome shotgun (WGS) entry which is preliminary data.</text>
</comment>
<dbReference type="PANTHER" id="PTHR32319:SF0">
    <property type="entry name" value="BACTERIAL HEMOLYSIN-LIKE PROTEIN"/>
    <property type="match status" value="1"/>
</dbReference>
<dbReference type="SUPFAM" id="SSF53335">
    <property type="entry name" value="S-adenosyl-L-methionine-dependent methyltransferases"/>
    <property type="match status" value="1"/>
</dbReference>
<dbReference type="GO" id="GO:0003723">
    <property type="term" value="F:RNA binding"/>
    <property type="evidence" value="ECO:0007669"/>
    <property type="project" value="UniProtKB-KW"/>
</dbReference>
<organism evidence="5 6">
    <name type="scientific">Paenibacillus agri</name>
    <dbReference type="NCBI Taxonomy" id="2744309"/>
    <lineage>
        <taxon>Bacteria</taxon>
        <taxon>Bacillati</taxon>
        <taxon>Bacillota</taxon>
        <taxon>Bacilli</taxon>
        <taxon>Bacillales</taxon>
        <taxon>Paenibacillaceae</taxon>
        <taxon>Paenibacillus</taxon>
    </lineage>
</organism>
<evidence type="ECO:0000256" key="1">
    <source>
        <dbReference type="ARBA" id="ARBA00022884"/>
    </source>
</evidence>
<proteinExistence type="inferred from homology"/>
<dbReference type="RefSeq" id="WP_175373061.1">
    <property type="nucleotide sequence ID" value="NZ_JABWCS010000215.1"/>
</dbReference>
<dbReference type="Proteomes" id="UP000564806">
    <property type="component" value="Unassembled WGS sequence"/>
</dbReference>